<accession>A0A1W2TJI1</accession>
<dbReference type="OrthoDB" id="10027013at2759"/>
<dbReference type="OMA" id="MACECIH"/>
<proteinExistence type="inferred from homology"/>
<evidence type="ECO:0000259" key="4">
    <source>
        <dbReference type="Pfam" id="PF08241"/>
    </source>
</evidence>
<sequence length="311" mass="34548">MDTKAQTAGEDLERGFSTRHGVDWTKYMLYRPTYPESFFRRIYNYHGQKPGASWSTAHDVGAGPGIVSSTLVDTFNHVIVSDPDEGHGKVARQVLVEEAGIPESRLVFLREDAESSSVEAGTVDLITACECIQYTDTANAVSEFARQLGPGGTLAVTLYSRPYILGNERAQSVWNAMFTAVSRKYSQPLFQRAFRILNSGLDCVALPPEDWEAVKRVYVNAGRGTETFRISDDVPESRVGSNEELVWIYGDPDWSDKEREVDSLRGLMSTWAPGLTESEARGYWEELESALDGATFRTETPVVIVLATKRA</sequence>
<evidence type="ECO:0000256" key="2">
    <source>
        <dbReference type="ARBA" id="ARBA00022603"/>
    </source>
</evidence>
<evidence type="ECO:0000313" key="5">
    <source>
        <dbReference type="EMBL" id="GAP88370.1"/>
    </source>
</evidence>
<keyword evidence="6" id="KW-1185">Reference proteome</keyword>
<protein>
    <submittedName>
        <fullName evidence="5">Putative methyltransferase type 11</fullName>
    </submittedName>
</protein>
<feature type="domain" description="Methyltransferase type 11" evidence="4">
    <location>
        <begin position="59"/>
        <end position="155"/>
    </location>
</feature>
<organism evidence="5">
    <name type="scientific">Rosellinia necatrix</name>
    <name type="common">White root-rot fungus</name>
    <dbReference type="NCBI Taxonomy" id="77044"/>
    <lineage>
        <taxon>Eukaryota</taxon>
        <taxon>Fungi</taxon>
        <taxon>Dikarya</taxon>
        <taxon>Ascomycota</taxon>
        <taxon>Pezizomycotina</taxon>
        <taxon>Sordariomycetes</taxon>
        <taxon>Xylariomycetidae</taxon>
        <taxon>Xylariales</taxon>
        <taxon>Xylariaceae</taxon>
        <taxon>Rosellinia</taxon>
    </lineage>
</organism>
<dbReference type="Gene3D" id="3.40.50.150">
    <property type="entry name" value="Vaccinia Virus protein VP39"/>
    <property type="match status" value="1"/>
</dbReference>
<dbReference type="Pfam" id="PF08241">
    <property type="entry name" value="Methyltransf_11"/>
    <property type="match status" value="1"/>
</dbReference>
<dbReference type="Proteomes" id="UP000054516">
    <property type="component" value="Unassembled WGS sequence"/>
</dbReference>
<dbReference type="PANTHER" id="PTHR44942">
    <property type="entry name" value="METHYLTRANSF_11 DOMAIN-CONTAINING PROTEIN"/>
    <property type="match status" value="1"/>
</dbReference>
<reference evidence="5" key="1">
    <citation type="submission" date="2016-03" db="EMBL/GenBank/DDBJ databases">
        <title>Draft genome sequence of Rosellinia necatrix.</title>
        <authorList>
            <person name="Kanematsu S."/>
        </authorList>
    </citation>
    <scope>NUCLEOTIDE SEQUENCE [LARGE SCALE GENOMIC DNA]</scope>
    <source>
        <strain evidence="5">W97</strain>
    </source>
</reference>
<dbReference type="InterPro" id="IPR013216">
    <property type="entry name" value="Methyltransf_11"/>
</dbReference>
<dbReference type="AlphaFoldDB" id="A0A1W2TJI1"/>
<dbReference type="InterPro" id="IPR051052">
    <property type="entry name" value="Diverse_substrate_MTase"/>
</dbReference>
<dbReference type="GO" id="GO:0032259">
    <property type="term" value="P:methylation"/>
    <property type="evidence" value="ECO:0007669"/>
    <property type="project" value="UniProtKB-KW"/>
</dbReference>
<comment type="similarity">
    <text evidence="1">Belongs to the methyltransferase superfamily.</text>
</comment>
<evidence type="ECO:0000256" key="1">
    <source>
        <dbReference type="ARBA" id="ARBA00008361"/>
    </source>
</evidence>
<evidence type="ECO:0000256" key="3">
    <source>
        <dbReference type="ARBA" id="ARBA00022679"/>
    </source>
</evidence>
<dbReference type="PANTHER" id="PTHR44942:SF4">
    <property type="entry name" value="METHYLTRANSFERASE TYPE 11 DOMAIN-CONTAINING PROTEIN"/>
    <property type="match status" value="1"/>
</dbReference>
<dbReference type="EMBL" id="DF977474">
    <property type="protein sequence ID" value="GAP88370.1"/>
    <property type="molecule type" value="Genomic_DNA"/>
</dbReference>
<keyword evidence="2 5" id="KW-0489">Methyltransferase</keyword>
<name>A0A1W2TJI1_ROSNE</name>
<gene>
    <name evidence="5" type="ORF">SAMD00023353_2900380</name>
</gene>
<evidence type="ECO:0000313" key="6">
    <source>
        <dbReference type="Proteomes" id="UP000054516"/>
    </source>
</evidence>
<dbReference type="GO" id="GO:0008757">
    <property type="term" value="F:S-adenosylmethionine-dependent methyltransferase activity"/>
    <property type="evidence" value="ECO:0007669"/>
    <property type="project" value="InterPro"/>
</dbReference>
<dbReference type="InterPro" id="IPR029063">
    <property type="entry name" value="SAM-dependent_MTases_sf"/>
</dbReference>
<dbReference type="CDD" id="cd02440">
    <property type="entry name" value="AdoMet_MTases"/>
    <property type="match status" value="1"/>
</dbReference>
<keyword evidence="3 5" id="KW-0808">Transferase</keyword>
<dbReference type="STRING" id="77044.A0A1W2TJI1"/>
<dbReference type="SUPFAM" id="SSF53335">
    <property type="entry name" value="S-adenosyl-L-methionine-dependent methyltransferases"/>
    <property type="match status" value="1"/>
</dbReference>